<gene>
    <name evidence="9" type="ORF">ELAC_1177</name>
</gene>
<protein>
    <submittedName>
        <fullName evidence="9">ABC-type transporter, permease subunit</fullName>
    </submittedName>
</protein>
<evidence type="ECO:0000256" key="4">
    <source>
        <dbReference type="ARBA" id="ARBA00022475"/>
    </source>
</evidence>
<evidence type="ECO:0000256" key="2">
    <source>
        <dbReference type="ARBA" id="ARBA00007935"/>
    </source>
</evidence>
<keyword evidence="5 8" id="KW-0812">Transmembrane</keyword>
<dbReference type="InterPro" id="IPR037294">
    <property type="entry name" value="ABC_BtuC-like"/>
</dbReference>
<feature type="transmembrane region" description="Helical" evidence="8">
    <location>
        <begin position="226"/>
        <end position="254"/>
    </location>
</feature>
<keyword evidence="3" id="KW-0813">Transport</keyword>
<dbReference type="Proteomes" id="UP000220251">
    <property type="component" value="Unassembled WGS sequence"/>
</dbReference>
<dbReference type="PANTHER" id="PTHR30472">
    <property type="entry name" value="FERRIC ENTEROBACTIN TRANSPORT SYSTEM PERMEASE PROTEIN"/>
    <property type="match status" value="1"/>
</dbReference>
<evidence type="ECO:0000256" key="3">
    <source>
        <dbReference type="ARBA" id="ARBA00022448"/>
    </source>
</evidence>
<feature type="transmembrane region" description="Helical" evidence="8">
    <location>
        <begin position="294"/>
        <end position="313"/>
    </location>
</feature>
<feature type="transmembrane region" description="Helical" evidence="8">
    <location>
        <begin position="266"/>
        <end position="288"/>
    </location>
</feature>
<dbReference type="GO" id="GO:0033214">
    <property type="term" value="P:siderophore-iron import into cell"/>
    <property type="evidence" value="ECO:0007669"/>
    <property type="project" value="TreeGrafter"/>
</dbReference>
<evidence type="ECO:0000256" key="1">
    <source>
        <dbReference type="ARBA" id="ARBA00004651"/>
    </source>
</evidence>
<evidence type="ECO:0000313" key="10">
    <source>
        <dbReference type="Proteomes" id="UP000220251"/>
    </source>
</evidence>
<feature type="transmembrane region" description="Helical" evidence="8">
    <location>
        <begin position="99"/>
        <end position="121"/>
    </location>
</feature>
<sequence length="319" mass="35152">MLLPVALFSLYHGDIPWKFVMEGVQRRFAESSSQWNPLLDERIPRLIVLLSTGASLALSGLVMQALFQNPLASPSVLGISCGGSLLVVVVFALDWHLYYPYAVPVGAVIGSFATLMAVYFFSYLKREDIIPNLILTGISISTLLIAIQGVILYALRDHWRLMQTITEWEAGSSVDKTWQHVHMQLPLTVVGLLIAYNYRKELDILSLGDEEALNLGVDVQKVRFRLFVSVALLTGGALAGVGIIAFFGLVLPHLTRRLIGPMNADLVPINIMGGAFALLVMDMLLRYFHIQSLSIGNVSAILGGFFFLALLFGQRRAYA</sequence>
<feature type="transmembrane region" description="Helical" evidence="8">
    <location>
        <begin position="43"/>
        <end position="63"/>
    </location>
</feature>
<name>A0A0H5DS17_9BACT</name>
<feature type="transmembrane region" description="Helical" evidence="8">
    <location>
        <begin position="133"/>
        <end position="155"/>
    </location>
</feature>
<evidence type="ECO:0000256" key="5">
    <source>
        <dbReference type="ARBA" id="ARBA00022692"/>
    </source>
</evidence>
<keyword evidence="7 8" id="KW-0472">Membrane</keyword>
<dbReference type="CDD" id="cd06550">
    <property type="entry name" value="TM_ABC_iron-siderophores_like"/>
    <property type="match status" value="1"/>
</dbReference>
<accession>A0A0H5DS17</accession>
<dbReference type="Gene3D" id="1.10.3470.10">
    <property type="entry name" value="ABC transporter involved in vitamin B12 uptake, BtuC"/>
    <property type="match status" value="1"/>
</dbReference>
<comment type="subcellular location">
    <subcellularLocation>
        <location evidence="1">Cell membrane</location>
        <topology evidence="1">Multi-pass membrane protein</topology>
    </subcellularLocation>
</comment>
<dbReference type="EMBL" id="CWGJ01000012">
    <property type="protein sequence ID" value="CRX38519.1"/>
    <property type="molecule type" value="Genomic_DNA"/>
</dbReference>
<dbReference type="SUPFAM" id="SSF81345">
    <property type="entry name" value="ABC transporter involved in vitamin B12 uptake, BtuC"/>
    <property type="match status" value="1"/>
</dbReference>
<dbReference type="GO" id="GO:0005886">
    <property type="term" value="C:plasma membrane"/>
    <property type="evidence" value="ECO:0007669"/>
    <property type="project" value="UniProtKB-SubCell"/>
</dbReference>
<evidence type="ECO:0000256" key="8">
    <source>
        <dbReference type="SAM" id="Phobius"/>
    </source>
</evidence>
<dbReference type="GO" id="GO:0022857">
    <property type="term" value="F:transmembrane transporter activity"/>
    <property type="evidence" value="ECO:0007669"/>
    <property type="project" value="InterPro"/>
</dbReference>
<dbReference type="InterPro" id="IPR000522">
    <property type="entry name" value="ABC_transptr_permease_BtuC"/>
</dbReference>
<dbReference type="AlphaFoldDB" id="A0A0H5DS17"/>
<dbReference type="PANTHER" id="PTHR30472:SF25">
    <property type="entry name" value="ABC TRANSPORTER PERMEASE PROTEIN MJ0876-RELATED"/>
    <property type="match status" value="1"/>
</dbReference>
<keyword evidence="4" id="KW-1003">Cell membrane</keyword>
<reference evidence="10" key="1">
    <citation type="submission" date="2015-06" db="EMBL/GenBank/DDBJ databases">
        <authorList>
            <person name="Bertelli C."/>
        </authorList>
    </citation>
    <scope>NUCLEOTIDE SEQUENCE [LARGE SCALE GENOMIC DNA]</scope>
    <source>
        <strain evidence="10">CRIB-30</strain>
    </source>
</reference>
<comment type="similarity">
    <text evidence="2">Belongs to the binding-protein-dependent transport system permease family. FecCD subfamily.</text>
</comment>
<keyword evidence="6 8" id="KW-1133">Transmembrane helix</keyword>
<keyword evidence="10" id="KW-1185">Reference proteome</keyword>
<evidence type="ECO:0000256" key="7">
    <source>
        <dbReference type="ARBA" id="ARBA00023136"/>
    </source>
</evidence>
<proteinExistence type="inferred from homology"/>
<evidence type="ECO:0000256" key="6">
    <source>
        <dbReference type="ARBA" id="ARBA00022989"/>
    </source>
</evidence>
<organism evidence="9 10">
    <name type="scientific">Estrella lausannensis</name>
    <dbReference type="NCBI Taxonomy" id="483423"/>
    <lineage>
        <taxon>Bacteria</taxon>
        <taxon>Pseudomonadati</taxon>
        <taxon>Chlamydiota</taxon>
        <taxon>Chlamydiia</taxon>
        <taxon>Parachlamydiales</taxon>
        <taxon>Candidatus Criblamydiaceae</taxon>
        <taxon>Estrella</taxon>
    </lineage>
</organism>
<feature type="transmembrane region" description="Helical" evidence="8">
    <location>
        <begin position="75"/>
        <end position="93"/>
    </location>
</feature>
<dbReference type="Pfam" id="PF01032">
    <property type="entry name" value="FecCD"/>
    <property type="match status" value="1"/>
</dbReference>
<evidence type="ECO:0000313" key="9">
    <source>
        <dbReference type="EMBL" id="CRX38519.1"/>
    </source>
</evidence>